<dbReference type="GO" id="GO:0015808">
    <property type="term" value="P:L-alanine transport"/>
    <property type="evidence" value="ECO:0007669"/>
    <property type="project" value="TreeGrafter"/>
</dbReference>
<reference evidence="11 12" key="1">
    <citation type="journal article" date="2006" name="Syst. Appl. Microbiol.">
        <title>Anoxybacillus amylolyticus sp. nov., a thermophilic amylase producing bacterium isolated from Mount Rittmann (Antarctica).</title>
        <authorList>
            <person name="Poli A."/>
            <person name="Esposito E."/>
            <person name="Lama L."/>
            <person name="Orlando P."/>
            <person name="Nicolaus G."/>
            <person name="de Appolonia F."/>
            <person name="Gambacorta A."/>
            <person name="Nicolaus B."/>
        </authorList>
    </citation>
    <scope>NUCLEOTIDE SEQUENCE [LARGE SCALE GENOMIC DNA]</scope>
    <source>
        <strain evidence="11 12">DSM 15939</strain>
    </source>
</reference>
<feature type="transmembrane region" description="Helical" evidence="10">
    <location>
        <begin position="302"/>
        <end position="320"/>
    </location>
</feature>
<dbReference type="GO" id="GO:1903806">
    <property type="term" value="P:L-isoleucine import across plasma membrane"/>
    <property type="evidence" value="ECO:0007669"/>
    <property type="project" value="TreeGrafter"/>
</dbReference>
<evidence type="ECO:0000313" key="11">
    <source>
        <dbReference type="EMBL" id="ANB59509.1"/>
    </source>
</evidence>
<dbReference type="GO" id="GO:0015192">
    <property type="term" value="F:L-phenylalanine transmembrane transporter activity"/>
    <property type="evidence" value="ECO:0007669"/>
    <property type="project" value="TreeGrafter"/>
</dbReference>
<keyword evidence="12" id="KW-1185">Reference proteome</keyword>
<dbReference type="GO" id="GO:0015188">
    <property type="term" value="F:L-isoleucine transmembrane transporter activity"/>
    <property type="evidence" value="ECO:0007669"/>
    <property type="project" value="TreeGrafter"/>
</dbReference>
<dbReference type="RefSeq" id="WP_066322447.1">
    <property type="nucleotide sequence ID" value="NZ_CP015438.1"/>
</dbReference>
<comment type="similarity">
    <text evidence="9">Belongs to the binding-protein-dependent transport system permease family. LivHM subfamily.</text>
</comment>
<keyword evidence="5 10" id="KW-0812">Transmembrane</keyword>
<feature type="transmembrane region" description="Helical" evidence="10">
    <location>
        <begin position="74"/>
        <end position="95"/>
    </location>
</feature>
<evidence type="ECO:0000256" key="3">
    <source>
        <dbReference type="ARBA" id="ARBA00022475"/>
    </source>
</evidence>
<keyword evidence="2" id="KW-0813">Transport</keyword>
<feature type="transmembrane region" description="Helical" evidence="10">
    <location>
        <begin position="20"/>
        <end position="40"/>
    </location>
</feature>
<dbReference type="KEGG" id="aamy:GFC30_277"/>
<feature type="transmembrane region" description="Helical" evidence="10">
    <location>
        <begin position="107"/>
        <end position="130"/>
    </location>
</feature>
<dbReference type="Pfam" id="PF02653">
    <property type="entry name" value="BPD_transp_2"/>
    <property type="match status" value="1"/>
</dbReference>
<name>A0A167T673_9BACL</name>
<dbReference type="PANTHER" id="PTHR11795:SF371">
    <property type="entry name" value="HIGH-AFFINITY BRANCHED-CHAIN AMINO ACID TRANSPORT SYSTEM PERMEASE PROTEIN LIVH"/>
    <property type="match status" value="1"/>
</dbReference>
<evidence type="ECO:0000313" key="12">
    <source>
        <dbReference type="Proteomes" id="UP000076865"/>
    </source>
</evidence>
<accession>A0A167T673</accession>
<dbReference type="EMBL" id="CP015438">
    <property type="protein sequence ID" value="ANB59509.1"/>
    <property type="molecule type" value="Genomic_DNA"/>
</dbReference>
<comment type="subcellular location">
    <subcellularLocation>
        <location evidence="1">Cell membrane</location>
        <topology evidence="1">Multi-pass membrane protein</topology>
    </subcellularLocation>
</comment>
<organism evidence="11 12">
    <name type="scientific">Anoxybacteroides amylolyticum</name>
    <dbReference type="NCBI Taxonomy" id="294699"/>
    <lineage>
        <taxon>Bacteria</taxon>
        <taxon>Bacillati</taxon>
        <taxon>Bacillota</taxon>
        <taxon>Bacilli</taxon>
        <taxon>Bacillales</taxon>
        <taxon>Anoxybacillaceae</taxon>
        <taxon>Anoxybacteroides</taxon>
    </lineage>
</organism>
<feature type="transmembrane region" description="Helical" evidence="10">
    <location>
        <begin position="270"/>
        <end position="290"/>
    </location>
</feature>
<feature type="transmembrane region" description="Helical" evidence="10">
    <location>
        <begin position="245"/>
        <end position="263"/>
    </location>
</feature>
<dbReference type="CDD" id="cd06582">
    <property type="entry name" value="TM_PBP1_LivH_like"/>
    <property type="match status" value="1"/>
</dbReference>
<dbReference type="OrthoDB" id="9807115at2"/>
<evidence type="ECO:0000256" key="6">
    <source>
        <dbReference type="ARBA" id="ARBA00022970"/>
    </source>
</evidence>
<evidence type="ECO:0000256" key="9">
    <source>
        <dbReference type="ARBA" id="ARBA00037998"/>
    </source>
</evidence>
<keyword evidence="6" id="KW-0029">Amino-acid transport</keyword>
<feature type="transmembrane region" description="Helical" evidence="10">
    <location>
        <begin position="47"/>
        <end position="68"/>
    </location>
</feature>
<evidence type="ECO:0000256" key="10">
    <source>
        <dbReference type="SAM" id="Phobius"/>
    </source>
</evidence>
<feature type="transmembrane region" description="Helical" evidence="10">
    <location>
        <begin position="216"/>
        <end position="239"/>
    </location>
</feature>
<dbReference type="AlphaFoldDB" id="A0A167T673"/>
<keyword evidence="3" id="KW-1003">Cell membrane</keyword>
<gene>
    <name evidence="11" type="ORF">GFC30_277</name>
</gene>
<evidence type="ECO:0000256" key="1">
    <source>
        <dbReference type="ARBA" id="ARBA00004651"/>
    </source>
</evidence>
<dbReference type="GO" id="GO:0042941">
    <property type="term" value="P:D-alanine transmembrane transport"/>
    <property type="evidence" value="ECO:0007669"/>
    <property type="project" value="TreeGrafter"/>
</dbReference>
<evidence type="ECO:0000256" key="8">
    <source>
        <dbReference type="ARBA" id="ARBA00023136"/>
    </source>
</evidence>
<proteinExistence type="inferred from homology"/>
<dbReference type="InterPro" id="IPR052157">
    <property type="entry name" value="BCAA_transport_permease"/>
</dbReference>
<keyword evidence="4" id="KW-0997">Cell inner membrane</keyword>
<dbReference type="Proteomes" id="UP000076865">
    <property type="component" value="Chromosome"/>
</dbReference>
<evidence type="ECO:0000256" key="4">
    <source>
        <dbReference type="ARBA" id="ARBA00022519"/>
    </source>
</evidence>
<protein>
    <submittedName>
        <fullName evidence="11">Branched-chain amino acid transport system / permease component family protein</fullName>
    </submittedName>
</protein>
<dbReference type="GO" id="GO:0005304">
    <property type="term" value="F:L-valine transmembrane transporter activity"/>
    <property type="evidence" value="ECO:0007669"/>
    <property type="project" value="TreeGrafter"/>
</dbReference>
<sequence>MINEVLHTLPQVLIDGLTLGAVYAIVALGYTMVYGILELINFAHGEIFMTGAFVGTAILLTFAGFGWLASMPALVALVLVLVVTSVVTGLLGMGIERVAYRPLRNAPKLITLITAIGVSFLLQDIVRFIAELKNGNYILTGPSLFSGQIGIKASSISSIFNDASVKSSFFIVLIVAVIMMVTLDFFVNKTKWGMAMRAVAQDRETAALMSVNVNKVIALTFFIGSALGGATGVLFAIQYGTIDPYIGFILGLKAFTAAVLGGIGNIRGAMFGGILLGVMEMFAAANLPVVSHGVLGAEYKDVFAFAILIIVLIFKPEGLFGKVSVEKV</sequence>
<keyword evidence="7 10" id="KW-1133">Transmembrane helix</keyword>
<evidence type="ECO:0000256" key="2">
    <source>
        <dbReference type="ARBA" id="ARBA00022448"/>
    </source>
</evidence>
<dbReference type="PANTHER" id="PTHR11795">
    <property type="entry name" value="BRANCHED-CHAIN AMINO ACID TRANSPORT SYSTEM PERMEASE PROTEIN LIVH"/>
    <property type="match status" value="1"/>
</dbReference>
<dbReference type="GO" id="GO:0005886">
    <property type="term" value="C:plasma membrane"/>
    <property type="evidence" value="ECO:0007669"/>
    <property type="project" value="UniProtKB-SubCell"/>
</dbReference>
<feature type="transmembrane region" description="Helical" evidence="10">
    <location>
        <begin position="168"/>
        <end position="187"/>
    </location>
</feature>
<dbReference type="GO" id="GO:0015190">
    <property type="term" value="F:L-leucine transmembrane transporter activity"/>
    <property type="evidence" value="ECO:0007669"/>
    <property type="project" value="TreeGrafter"/>
</dbReference>
<dbReference type="InterPro" id="IPR001851">
    <property type="entry name" value="ABC_transp_permease"/>
</dbReference>
<evidence type="ECO:0000256" key="5">
    <source>
        <dbReference type="ARBA" id="ARBA00022692"/>
    </source>
</evidence>
<evidence type="ECO:0000256" key="7">
    <source>
        <dbReference type="ARBA" id="ARBA00022989"/>
    </source>
</evidence>
<dbReference type="PATRIC" id="fig|294699.3.peg.261"/>
<keyword evidence="8 10" id="KW-0472">Membrane</keyword>